<reference evidence="4" key="3">
    <citation type="submission" date="2018-08" db="EMBL/GenBank/DDBJ databases">
        <title>Streptococcus chenjunshii sp. nov., isolated from stools sample of the Tibetan antelope in the Qinghai-Tibet plateau, China.</title>
        <authorList>
            <person name="Tian Z."/>
        </authorList>
    </citation>
    <scope>NUCLEOTIDE SEQUENCE [LARGE SCALE GENOMIC DNA]</scope>
    <source>
        <strain evidence="4">Z15</strain>
    </source>
</reference>
<protein>
    <submittedName>
        <fullName evidence="3">DsbA family protein</fullName>
    </submittedName>
</protein>
<dbReference type="InterPro" id="IPR036249">
    <property type="entry name" value="Thioredoxin-like_sf"/>
</dbReference>
<dbReference type="Pfam" id="PF13743">
    <property type="entry name" value="Thioredoxin_5"/>
    <property type="match status" value="1"/>
</dbReference>
<sequence>MMMLIVDVFADPMMGLAYEAEPVLRYLESHYAGKIAIRYRMAVLVKDVYDWMTPFERSFPAEQAFKLYNRRLAQIYLAEEAISGMPMNMDNLNLFSVAETTSLPLSLAYKTVEYLVPQQAEAFLYRLRLATIAEGRQTTKLSVLLELAETFGLSKANFIHYYQSDSVSAALNKDFSELEMLHIGGLPVYRLSYEGRWTAVSGVITAANFDRLISQLTEQQIKPQQPDRDLKHLKQLLDQHPIISLNELKTVYDFQSEKEIKEFIAPLSENLVLDKVKNSWFIHYRR</sequence>
<dbReference type="OrthoDB" id="9799122at2"/>
<reference evidence="3 5" key="2">
    <citation type="submission" date="2018-08" db="EMBL/GenBank/DDBJ databases">
        <title>Draft genome of Streptococcus sp. nov. Z1.</title>
        <authorList>
            <person name="Tian Z."/>
        </authorList>
    </citation>
    <scope>NUCLEOTIDE SEQUENCE [LARGE SCALE GENOMIC DNA]</scope>
    <source>
        <strain evidence="3">Z1</strain>
        <strain evidence="5">Z1(2018)</strain>
    </source>
</reference>
<evidence type="ECO:0000313" key="4">
    <source>
        <dbReference type="Proteomes" id="UP000246115"/>
    </source>
</evidence>
<accession>A0A346NA38</accession>
<dbReference type="RefSeq" id="WP_116878956.1">
    <property type="nucleotide sequence ID" value="NZ_CP031733.1"/>
</dbReference>
<accession>A0A372KK62</accession>
<name>A0A372KK62_9STRE</name>
<evidence type="ECO:0000313" key="5">
    <source>
        <dbReference type="Proteomes" id="UP000262901"/>
    </source>
</evidence>
<dbReference type="EMBL" id="QVQZ01000037">
    <property type="protein sequence ID" value="RFU52386.1"/>
    <property type="molecule type" value="Genomic_DNA"/>
</dbReference>
<dbReference type="SUPFAM" id="SSF52833">
    <property type="entry name" value="Thioredoxin-like"/>
    <property type="match status" value="1"/>
</dbReference>
<keyword evidence="6" id="KW-1185">Reference proteome</keyword>
<dbReference type="EMBL" id="CP031733">
    <property type="protein sequence ID" value="AXQ77883.1"/>
    <property type="molecule type" value="Genomic_DNA"/>
</dbReference>
<dbReference type="KEGG" id="schj:DDV21_001750"/>
<dbReference type="AlphaFoldDB" id="A0A372KK62"/>
<evidence type="ECO:0000313" key="6">
    <source>
        <dbReference type="Proteomes" id="UP000264056"/>
    </source>
</evidence>
<dbReference type="Proteomes" id="UP000262901">
    <property type="component" value="Unassembled WGS sequence"/>
</dbReference>
<evidence type="ECO:0000313" key="2">
    <source>
        <dbReference type="EMBL" id="RFU50207.1"/>
    </source>
</evidence>
<dbReference type="EMBL" id="QVQY01000038">
    <property type="protein sequence ID" value="RFU50207.1"/>
    <property type="molecule type" value="Genomic_DNA"/>
</dbReference>
<evidence type="ECO:0000313" key="1">
    <source>
        <dbReference type="EMBL" id="AXQ77883.1"/>
    </source>
</evidence>
<proteinExistence type="predicted"/>
<organism evidence="3 5">
    <name type="scientific">Streptococcus chenjunshii</name>
    <dbReference type="NCBI Taxonomy" id="2173853"/>
    <lineage>
        <taxon>Bacteria</taxon>
        <taxon>Bacillati</taxon>
        <taxon>Bacillota</taxon>
        <taxon>Bacilli</taxon>
        <taxon>Lactobacillales</taxon>
        <taxon>Streptococcaceae</taxon>
        <taxon>Streptococcus</taxon>
    </lineage>
</organism>
<evidence type="ECO:0000313" key="3">
    <source>
        <dbReference type="EMBL" id="RFU52386.1"/>
    </source>
</evidence>
<reference evidence="2 6" key="1">
    <citation type="submission" date="2018-08" db="EMBL/GenBank/DDBJ databases">
        <title>Draft genome of Streptococcus sp .nov. Z2.</title>
        <authorList>
            <person name="Tian Z."/>
        </authorList>
    </citation>
    <scope>NUCLEOTIDE SEQUENCE [LARGE SCALE GENOMIC DNA]</scope>
    <source>
        <strain evidence="2 6">Z2</strain>
    </source>
</reference>
<dbReference type="Gene3D" id="3.40.30.10">
    <property type="entry name" value="Glutaredoxin"/>
    <property type="match status" value="1"/>
</dbReference>
<gene>
    <name evidence="1" type="ORF">DDV21_001750</name>
    <name evidence="2" type="ORF">DDV22_09895</name>
    <name evidence="3" type="ORF">DDV23_09990</name>
</gene>
<dbReference type="Proteomes" id="UP000264056">
    <property type="component" value="Unassembled WGS sequence"/>
</dbReference>
<reference evidence="1" key="4">
    <citation type="journal article" date="2019" name="Int. J. Syst. Evol. Microbiol.">
        <title>Streptococcus chenjunshii sp. nov. isolated from feces of Tibetan antelopes.</title>
        <authorList>
            <person name="Tian Z."/>
            <person name="Lu S."/>
            <person name="Jin D."/>
            <person name="Yang J."/>
            <person name="Pu J."/>
            <person name="Lai X.H."/>
            <person name="Bai X.N."/>
            <person name="Wu X.M."/>
            <person name="Li J."/>
            <person name="Wang S."/>
            <person name="Xu J."/>
        </authorList>
    </citation>
    <scope>NUCLEOTIDE SEQUENCE</scope>
    <source>
        <strain evidence="1">Z15</strain>
    </source>
</reference>
<dbReference type="Proteomes" id="UP000246115">
    <property type="component" value="Chromosome"/>
</dbReference>